<evidence type="ECO:0000313" key="3">
    <source>
        <dbReference type="EMBL" id="GJJ74492.1"/>
    </source>
</evidence>
<evidence type="ECO:0000256" key="2">
    <source>
        <dbReference type="SAM" id="MobiDB-lite"/>
    </source>
</evidence>
<evidence type="ECO:0000313" key="4">
    <source>
        <dbReference type="Proteomes" id="UP000827284"/>
    </source>
</evidence>
<reference evidence="3" key="2">
    <citation type="journal article" date="2022" name="Microbiol. Resour. Announc.">
        <title>Whole-Genome Sequence of Entomortierella parvispora E1425, a Mucoromycotan Fungus Associated with Burkholderiaceae-Related Endosymbiotic Bacteria.</title>
        <authorList>
            <person name="Herlambang A."/>
            <person name="Guo Y."/>
            <person name="Takashima Y."/>
            <person name="Narisawa K."/>
            <person name="Ohta H."/>
            <person name="Nishizawa T."/>
        </authorList>
    </citation>
    <scope>NUCLEOTIDE SEQUENCE</scope>
    <source>
        <strain evidence="3">E1425</strain>
    </source>
</reference>
<sequence>MHSLARTTAKTGSPLARAVSSRVQAQQPFPTPLLLQPSRAVVLQQNHARHAATQSATLSTLSRSSRRTNSHMWNSQSPSTPRLQWKNRFHTSAPTSNSVTTVKELEQLLAKEDYAEFQQACIALQSTPAQANASKDVYHFLLKTLADSPKAFAPLATEGTTVADTTLDPLNSAIGILTAMSREASSLGNTSMQPDRETLIHLLKVAGFSHKSLSGQKDLWVLVDAIRHGRLPAIMSLDQWELPDLNVELDQDIWKAMFECVGKRDPESGYRTELDTISFLMANQLTKATDVQIDEKLWSYVVQAFGNAGASASLSDIYSRLPTAGIQNPEYSSILAEALAKCGWTQRAEKIITTISAGPNGLPSISPLVTLGQQLVKVGDYETILRQIRLWQDKGQRSDSNKSGFVELNRSLLAANVVALERLRGDISKIEKDRRSDILPDGVLPGIMTPTRLSREQYKEALYIWDKTKDAIANIPESELTAEDYDRMVKITGELNLLSPSQWPIDEYAGKIVRNMKEQGQRPLKSTYYTLMTTIARTREFGPKREDGTVAGKVLKVYEDMVSEDEGYRAKNPQDFAPLVEACFGLYSHSPFTASHWIYSNQEYPVAREALYKVEDMMRRTLGSSTNDHGHAEQVQSYHDSITMANVLVGLAHGDRIDQVWNRWNDLVLQGVERDATLYQALIGASQGQQHLARGILGTVRYEMAKEQPPVPVSAEIFEGLLNCCVRTQDPISARSLIQQYSTSGDIQRTSQWYVPMVKACLSIEGLEHEGHQLLETMKSQGMMAELEPSNGLHEFLMEYFVTKQKNFAAARDIFKAVVDSNEKKLQENISTREALEQLANLEQPLSSEADFEEVKRISNKQLRANWDQIQRAKESGAHLVERLELSPSTASMLNLLVMADLRERLELIEMEKQTGFGGGARARLLDAQKVIHYLAGKNNNGNAYGSIENPIPATSSSSSSTSPSSSSITSKPEARNGGPATGSLSYINKYILGEYIDTCLREGSAEMLEEADWALNSVLPRVIGQKNMAAEAGRLRQALESARSRQQPSLQHQEQQL</sequence>
<dbReference type="InterPro" id="IPR011990">
    <property type="entry name" value="TPR-like_helical_dom_sf"/>
</dbReference>
<feature type="region of interest" description="Disordered" evidence="2">
    <location>
        <begin position="1"/>
        <end position="24"/>
    </location>
</feature>
<feature type="region of interest" description="Disordered" evidence="2">
    <location>
        <begin position="45"/>
        <end position="83"/>
    </location>
</feature>
<dbReference type="EMBL" id="BQFW01000009">
    <property type="protein sequence ID" value="GJJ74492.1"/>
    <property type="molecule type" value="Genomic_DNA"/>
</dbReference>
<feature type="compositionally biased region" description="Low complexity" evidence="2">
    <location>
        <begin position="955"/>
        <end position="971"/>
    </location>
</feature>
<gene>
    <name evidence="3" type="ORF">EMPS_06850</name>
</gene>
<organism evidence="3 4">
    <name type="scientific">Entomortierella parvispora</name>
    <dbReference type="NCBI Taxonomy" id="205924"/>
    <lineage>
        <taxon>Eukaryota</taxon>
        <taxon>Fungi</taxon>
        <taxon>Fungi incertae sedis</taxon>
        <taxon>Mucoromycota</taxon>
        <taxon>Mortierellomycotina</taxon>
        <taxon>Mortierellomycetes</taxon>
        <taxon>Mortierellales</taxon>
        <taxon>Mortierellaceae</taxon>
        <taxon>Entomortierella</taxon>
    </lineage>
</organism>
<keyword evidence="1" id="KW-0677">Repeat</keyword>
<dbReference type="InterPro" id="IPR051222">
    <property type="entry name" value="PPR/CCM1_RNA-binding"/>
</dbReference>
<feature type="region of interest" description="Disordered" evidence="2">
    <location>
        <begin position="947"/>
        <end position="980"/>
    </location>
</feature>
<dbReference type="AlphaFoldDB" id="A0A9P3HDR9"/>
<reference evidence="3" key="1">
    <citation type="submission" date="2021-11" db="EMBL/GenBank/DDBJ databases">
        <authorList>
            <person name="Herlambang A."/>
            <person name="Guo Y."/>
            <person name="Takashima Y."/>
            <person name="Nishizawa T."/>
        </authorList>
    </citation>
    <scope>NUCLEOTIDE SEQUENCE</scope>
    <source>
        <strain evidence="3">E1425</strain>
    </source>
</reference>
<keyword evidence="4" id="KW-1185">Reference proteome</keyword>
<feature type="compositionally biased region" description="Low complexity" evidence="2">
    <location>
        <begin position="51"/>
        <end position="63"/>
    </location>
</feature>
<dbReference type="OrthoDB" id="185373at2759"/>
<dbReference type="PANTHER" id="PTHR47942:SF63">
    <property type="entry name" value="PENTATRICOPEPTIDE REPEAT-CONTAINING PROTEIN"/>
    <property type="match status" value="1"/>
</dbReference>
<dbReference type="Gene3D" id="1.25.40.10">
    <property type="entry name" value="Tetratricopeptide repeat domain"/>
    <property type="match status" value="1"/>
</dbReference>
<comment type="caution">
    <text evidence="3">The sequence shown here is derived from an EMBL/GenBank/DDBJ whole genome shotgun (WGS) entry which is preliminary data.</text>
</comment>
<dbReference type="PANTHER" id="PTHR47942">
    <property type="entry name" value="TETRATRICOPEPTIDE REPEAT (TPR)-LIKE SUPERFAMILY PROTEIN-RELATED"/>
    <property type="match status" value="1"/>
</dbReference>
<name>A0A9P3HDR9_9FUNG</name>
<feature type="compositionally biased region" description="Polar residues" evidence="2">
    <location>
        <begin position="70"/>
        <end position="82"/>
    </location>
</feature>
<evidence type="ECO:0000256" key="1">
    <source>
        <dbReference type="ARBA" id="ARBA00022737"/>
    </source>
</evidence>
<protein>
    <submittedName>
        <fullName evidence="3">Uncharacterized protein</fullName>
    </submittedName>
</protein>
<dbReference type="Proteomes" id="UP000827284">
    <property type="component" value="Unassembled WGS sequence"/>
</dbReference>
<feature type="compositionally biased region" description="Polar residues" evidence="2">
    <location>
        <begin position="1"/>
        <end position="11"/>
    </location>
</feature>
<accession>A0A9P3HDR9</accession>
<proteinExistence type="predicted"/>